<sequence length="131" mass="13958">MTTVSEVLNNLKKEGYTADFNLHDSCLVCYGNALQISPSEFLVDKHYRFEGMSDPGDAAVVYAISSARHGVKGTLVDGYGISSVALSSEMVQALRENPAFSASHEETPVKAPAPDPVEKSNEATPQRPAGA</sequence>
<evidence type="ECO:0000313" key="3">
    <source>
        <dbReference type="Proteomes" id="UP000284250"/>
    </source>
</evidence>
<dbReference type="RefSeq" id="WP_119654733.1">
    <property type="nucleotide sequence ID" value="NZ_JBHUOI010000034.1"/>
</dbReference>
<dbReference type="Proteomes" id="UP000284250">
    <property type="component" value="Unassembled WGS sequence"/>
</dbReference>
<gene>
    <name evidence="2" type="ORF">D0T11_05245</name>
</gene>
<proteinExistence type="predicted"/>
<comment type="caution">
    <text evidence="2">The sequence shown here is derived from an EMBL/GenBank/DDBJ whole genome shotgun (WGS) entry which is preliminary data.</text>
</comment>
<organism evidence="2 3">
    <name type="scientific">Hymenobacter rubripertinctus</name>
    <dbReference type="NCBI Taxonomy" id="2029981"/>
    <lineage>
        <taxon>Bacteria</taxon>
        <taxon>Pseudomonadati</taxon>
        <taxon>Bacteroidota</taxon>
        <taxon>Cytophagia</taxon>
        <taxon>Cytophagales</taxon>
        <taxon>Hymenobacteraceae</taxon>
        <taxon>Hymenobacter</taxon>
    </lineage>
</organism>
<dbReference type="AlphaFoldDB" id="A0A418R4P4"/>
<reference evidence="2 3" key="2">
    <citation type="submission" date="2019-01" db="EMBL/GenBank/DDBJ databases">
        <title>Hymenobacter humicola sp. nov., isolated from soils in Antarctica.</title>
        <authorList>
            <person name="Sedlacek I."/>
            <person name="Holochova P."/>
            <person name="Kralova S."/>
            <person name="Pantucek R."/>
            <person name="Stankova E."/>
            <person name="Vrbovska V."/>
            <person name="Kristofova L."/>
            <person name="Svec P."/>
            <person name="Busse H.-J."/>
        </authorList>
    </citation>
    <scope>NUCLEOTIDE SEQUENCE [LARGE SCALE GENOMIC DNA]</scope>
    <source>
        <strain evidence="2 3">CCM 8852</strain>
    </source>
</reference>
<name>A0A418R4P4_9BACT</name>
<dbReference type="EMBL" id="QYCN01000005">
    <property type="protein sequence ID" value="RIY12417.1"/>
    <property type="molecule type" value="Genomic_DNA"/>
</dbReference>
<dbReference type="OrthoDB" id="8418771at2"/>
<feature type="region of interest" description="Disordered" evidence="1">
    <location>
        <begin position="97"/>
        <end position="131"/>
    </location>
</feature>
<accession>A0A418R4P4</accession>
<keyword evidence="3" id="KW-1185">Reference proteome</keyword>
<evidence type="ECO:0000313" key="2">
    <source>
        <dbReference type="EMBL" id="RIY12417.1"/>
    </source>
</evidence>
<protein>
    <submittedName>
        <fullName evidence="2">Phosphoribosylpyrophosphate synthetase</fullName>
    </submittedName>
</protein>
<evidence type="ECO:0000256" key="1">
    <source>
        <dbReference type="SAM" id="MobiDB-lite"/>
    </source>
</evidence>
<reference evidence="2 3" key="1">
    <citation type="submission" date="2018-09" db="EMBL/GenBank/DDBJ databases">
        <authorList>
            <person name="Zeman M."/>
            <person name="Pardy F."/>
        </authorList>
    </citation>
    <scope>NUCLEOTIDE SEQUENCE [LARGE SCALE GENOMIC DNA]</scope>
    <source>
        <strain evidence="2 3">CCM 8852</strain>
    </source>
</reference>